<dbReference type="AlphaFoldDB" id="A0A0E9RK61"/>
<proteinExistence type="predicted"/>
<accession>A0A0E9RK61</accession>
<reference evidence="1" key="1">
    <citation type="submission" date="2014-11" db="EMBL/GenBank/DDBJ databases">
        <authorList>
            <person name="Amaro Gonzalez C."/>
        </authorList>
    </citation>
    <scope>NUCLEOTIDE SEQUENCE</scope>
</reference>
<dbReference type="EMBL" id="GBXM01079757">
    <property type="protein sequence ID" value="JAH28820.1"/>
    <property type="molecule type" value="Transcribed_RNA"/>
</dbReference>
<evidence type="ECO:0000313" key="1">
    <source>
        <dbReference type="EMBL" id="JAH28820.1"/>
    </source>
</evidence>
<organism evidence="1">
    <name type="scientific">Anguilla anguilla</name>
    <name type="common">European freshwater eel</name>
    <name type="synonym">Muraena anguilla</name>
    <dbReference type="NCBI Taxonomy" id="7936"/>
    <lineage>
        <taxon>Eukaryota</taxon>
        <taxon>Metazoa</taxon>
        <taxon>Chordata</taxon>
        <taxon>Craniata</taxon>
        <taxon>Vertebrata</taxon>
        <taxon>Euteleostomi</taxon>
        <taxon>Actinopterygii</taxon>
        <taxon>Neopterygii</taxon>
        <taxon>Teleostei</taxon>
        <taxon>Anguilliformes</taxon>
        <taxon>Anguillidae</taxon>
        <taxon>Anguilla</taxon>
    </lineage>
</organism>
<name>A0A0E9RK61_ANGAN</name>
<protein>
    <submittedName>
        <fullName evidence="1">Uncharacterized protein</fullName>
    </submittedName>
</protein>
<reference evidence="1" key="2">
    <citation type="journal article" date="2015" name="Fish Shellfish Immunol.">
        <title>Early steps in the European eel (Anguilla anguilla)-Vibrio vulnificus interaction in the gills: Role of the RtxA13 toxin.</title>
        <authorList>
            <person name="Callol A."/>
            <person name="Pajuelo D."/>
            <person name="Ebbesson L."/>
            <person name="Teles M."/>
            <person name="MacKenzie S."/>
            <person name="Amaro C."/>
        </authorList>
    </citation>
    <scope>NUCLEOTIDE SEQUENCE</scope>
</reference>
<sequence length="29" mass="3350">MLNDKISFKLLYGCNVYLNLTQTLTKIVC</sequence>